<dbReference type="OrthoDB" id="6401076at2"/>
<proteinExistence type="predicted"/>
<dbReference type="RefSeq" id="WP_103880379.1">
    <property type="nucleotide sequence ID" value="NZ_FNVG01000009.1"/>
</dbReference>
<evidence type="ECO:0000313" key="3">
    <source>
        <dbReference type="Proteomes" id="UP000236721"/>
    </source>
</evidence>
<evidence type="ECO:0000313" key="2">
    <source>
        <dbReference type="EMBL" id="SEG23234.1"/>
    </source>
</evidence>
<dbReference type="EMBL" id="FNVG01000009">
    <property type="protein sequence ID" value="SEG23234.1"/>
    <property type="molecule type" value="Genomic_DNA"/>
</dbReference>
<accession>A0A1H5YGY6</accession>
<dbReference type="InterPro" id="IPR029032">
    <property type="entry name" value="AhpD-like"/>
</dbReference>
<dbReference type="SUPFAM" id="SSF69118">
    <property type="entry name" value="AhpD-like"/>
    <property type="match status" value="1"/>
</dbReference>
<dbReference type="Pfam" id="PF02627">
    <property type="entry name" value="CMD"/>
    <property type="match status" value="1"/>
</dbReference>
<dbReference type="GO" id="GO:0051920">
    <property type="term" value="F:peroxiredoxin activity"/>
    <property type="evidence" value="ECO:0007669"/>
    <property type="project" value="InterPro"/>
</dbReference>
<organism evidence="2 3">
    <name type="scientific">Vibrio hangzhouensis</name>
    <dbReference type="NCBI Taxonomy" id="462991"/>
    <lineage>
        <taxon>Bacteria</taxon>
        <taxon>Pseudomonadati</taxon>
        <taxon>Pseudomonadota</taxon>
        <taxon>Gammaproteobacteria</taxon>
        <taxon>Vibrionales</taxon>
        <taxon>Vibrionaceae</taxon>
        <taxon>Vibrio</taxon>
    </lineage>
</organism>
<sequence>MLGKHQEAYGAFYRSTHDNEHLDTRTELLVGLSAAMAMNCLPCTRYYLAQAKKAGITKGEISDVTAKVMAVAAGQKKLQFQEVLEKYHIDLEQYDGQ</sequence>
<dbReference type="Gene3D" id="1.20.1290.10">
    <property type="entry name" value="AhpD-like"/>
    <property type="match status" value="1"/>
</dbReference>
<evidence type="ECO:0000259" key="1">
    <source>
        <dbReference type="Pfam" id="PF02627"/>
    </source>
</evidence>
<feature type="domain" description="Carboxymuconolactone decarboxylase-like" evidence="1">
    <location>
        <begin position="5"/>
        <end position="80"/>
    </location>
</feature>
<reference evidence="3" key="1">
    <citation type="submission" date="2016-10" db="EMBL/GenBank/DDBJ databases">
        <authorList>
            <person name="Varghese N."/>
            <person name="Submissions S."/>
        </authorList>
    </citation>
    <scope>NUCLEOTIDE SEQUENCE [LARGE SCALE GENOMIC DNA]</scope>
    <source>
        <strain evidence="3">CGMCC 1.7062</strain>
    </source>
</reference>
<dbReference type="InterPro" id="IPR003779">
    <property type="entry name" value="CMD-like"/>
</dbReference>
<keyword evidence="3" id="KW-1185">Reference proteome</keyword>
<dbReference type="AlphaFoldDB" id="A0A1H5YGY6"/>
<name>A0A1H5YGY6_9VIBR</name>
<dbReference type="Proteomes" id="UP000236721">
    <property type="component" value="Unassembled WGS sequence"/>
</dbReference>
<gene>
    <name evidence="2" type="ORF">SAMN04488244_10981</name>
</gene>
<protein>
    <submittedName>
        <fullName evidence="2">Carboxymuconolactone decarboxylase family protein</fullName>
    </submittedName>
</protein>